<feature type="domain" description="FecR protein" evidence="2">
    <location>
        <begin position="58"/>
        <end position="150"/>
    </location>
</feature>
<protein>
    <recommendedName>
        <fullName evidence="2">FecR protein domain-containing protein</fullName>
    </recommendedName>
</protein>
<dbReference type="PANTHER" id="PTHR38731">
    <property type="entry name" value="LIPL45-RELATED LIPOPROTEIN-RELATED"/>
    <property type="match status" value="1"/>
</dbReference>
<evidence type="ECO:0000313" key="3">
    <source>
        <dbReference type="EMBL" id="KKN94514.1"/>
    </source>
</evidence>
<organism evidence="3">
    <name type="scientific">marine sediment metagenome</name>
    <dbReference type="NCBI Taxonomy" id="412755"/>
    <lineage>
        <taxon>unclassified sequences</taxon>
        <taxon>metagenomes</taxon>
        <taxon>ecological metagenomes</taxon>
    </lineage>
</organism>
<dbReference type="Pfam" id="PF04773">
    <property type="entry name" value="FecR"/>
    <property type="match status" value="1"/>
</dbReference>
<name>A0A0F9US60_9ZZZZ</name>
<proteinExistence type="predicted"/>
<feature type="compositionally biased region" description="Basic and acidic residues" evidence="1">
    <location>
        <begin position="204"/>
        <end position="238"/>
    </location>
</feature>
<dbReference type="Gene3D" id="2.60.120.1440">
    <property type="match status" value="1"/>
</dbReference>
<feature type="compositionally biased region" description="Gly residues" evidence="1">
    <location>
        <begin position="240"/>
        <end position="249"/>
    </location>
</feature>
<dbReference type="AlphaFoldDB" id="A0A0F9US60"/>
<evidence type="ECO:0000259" key="2">
    <source>
        <dbReference type="Pfam" id="PF04773"/>
    </source>
</evidence>
<accession>A0A0F9US60</accession>
<feature type="region of interest" description="Disordered" evidence="1">
    <location>
        <begin position="180"/>
        <end position="249"/>
    </location>
</feature>
<gene>
    <name evidence="3" type="ORF">LCGC14_0188630</name>
</gene>
<dbReference type="InterPro" id="IPR006860">
    <property type="entry name" value="FecR"/>
</dbReference>
<sequence>MRHFGFLFLLGLLSLAPVQSSFAGEWVVERISGRAWALEVGKDPVRLTADMAIPEGVTVETSRNGRVRLAGDNNVMSLAPSTVAVVAPSRSNRKTRVIQQVGSIEFDVEKRRRPHFLVETPYMAAVVKGTTFTVDVSKSTTSIDVSSGLVQVSDLRSGEKAAIGAGQSASVAASSAGLATAGKNAPGVRPGKPAPSAVAPVGRDLADFKADGRTGPKSDTNKGNGREKGEARGNRAESRSGGGNGGGNA</sequence>
<dbReference type="EMBL" id="LAZR01000078">
    <property type="protein sequence ID" value="KKN94514.1"/>
    <property type="molecule type" value="Genomic_DNA"/>
</dbReference>
<reference evidence="3" key="1">
    <citation type="journal article" date="2015" name="Nature">
        <title>Complex archaea that bridge the gap between prokaryotes and eukaryotes.</title>
        <authorList>
            <person name="Spang A."/>
            <person name="Saw J.H."/>
            <person name="Jorgensen S.L."/>
            <person name="Zaremba-Niedzwiedzka K."/>
            <person name="Martijn J."/>
            <person name="Lind A.E."/>
            <person name="van Eijk R."/>
            <person name="Schleper C."/>
            <person name="Guy L."/>
            <person name="Ettema T.J."/>
        </authorList>
    </citation>
    <scope>NUCLEOTIDE SEQUENCE</scope>
</reference>
<evidence type="ECO:0000256" key="1">
    <source>
        <dbReference type="SAM" id="MobiDB-lite"/>
    </source>
</evidence>
<comment type="caution">
    <text evidence="3">The sequence shown here is derived from an EMBL/GenBank/DDBJ whole genome shotgun (WGS) entry which is preliminary data.</text>
</comment>
<dbReference type="PANTHER" id="PTHR38731:SF3">
    <property type="entry name" value="BLL6125 PROTEIN"/>
    <property type="match status" value="1"/>
</dbReference>
<feature type="non-terminal residue" evidence="3">
    <location>
        <position position="249"/>
    </location>
</feature>